<accession>A0A4Y2EN08</accession>
<dbReference type="AlphaFoldDB" id="A0A4Y2EN08"/>
<dbReference type="Proteomes" id="UP000499080">
    <property type="component" value="Unassembled WGS sequence"/>
</dbReference>
<name>A0A4Y2EN08_ARAVE</name>
<gene>
    <name evidence="1" type="ORF">AVEN_253908_1</name>
</gene>
<proteinExistence type="predicted"/>
<protein>
    <submittedName>
        <fullName evidence="1">Uncharacterized protein</fullName>
    </submittedName>
</protein>
<keyword evidence="2" id="KW-1185">Reference proteome</keyword>
<evidence type="ECO:0000313" key="1">
    <source>
        <dbReference type="EMBL" id="GBM29386.1"/>
    </source>
</evidence>
<evidence type="ECO:0000313" key="2">
    <source>
        <dbReference type="Proteomes" id="UP000499080"/>
    </source>
</evidence>
<organism evidence="1 2">
    <name type="scientific">Araneus ventricosus</name>
    <name type="common">Orbweaver spider</name>
    <name type="synonym">Epeira ventricosa</name>
    <dbReference type="NCBI Taxonomy" id="182803"/>
    <lineage>
        <taxon>Eukaryota</taxon>
        <taxon>Metazoa</taxon>
        <taxon>Ecdysozoa</taxon>
        <taxon>Arthropoda</taxon>
        <taxon>Chelicerata</taxon>
        <taxon>Arachnida</taxon>
        <taxon>Araneae</taxon>
        <taxon>Araneomorphae</taxon>
        <taxon>Entelegynae</taxon>
        <taxon>Araneoidea</taxon>
        <taxon>Araneidae</taxon>
        <taxon>Araneus</taxon>
    </lineage>
</organism>
<comment type="caution">
    <text evidence="1">The sequence shown here is derived from an EMBL/GenBank/DDBJ whole genome shotgun (WGS) entry which is preliminary data.</text>
</comment>
<reference evidence="1 2" key="1">
    <citation type="journal article" date="2019" name="Sci. Rep.">
        <title>Orb-weaving spider Araneus ventricosus genome elucidates the spidroin gene catalogue.</title>
        <authorList>
            <person name="Kono N."/>
            <person name="Nakamura H."/>
            <person name="Ohtoshi R."/>
            <person name="Moran D.A.P."/>
            <person name="Shinohara A."/>
            <person name="Yoshida Y."/>
            <person name="Fujiwara M."/>
            <person name="Mori M."/>
            <person name="Tomita M."/>
            <person name="Arakawa K."/>
        </authorList>
    </citation>
    <scope>NUCLEOTIDE SEQUENCE [LARGE SCALE GENOMIC DNA]</scope>
</reference>
<sequence length="100" mass="10807">MTSSKTAVALATTVQITCNPPPIATMSGSPKEHLSLTCFASTALHKDAPLLAQDSLQYSYDIFTMLCGIQNIVATSWKYPKISCANRTPVPQMASRTSKR</sequence>
<dbReference type="EMBL" id="BGPR01000635">
    <property type="protein sequence ID" value="GBM29386.1"/>
    <property type="molecule type" value="Genomic_DNA"/>
</dbReference>